<evidence type="ECO:0000259" key="2">
    <source>
        <dbReference type="Pfam" id="PF05057"/>
    </source>
</evidence>
<dbReference type="SUPFAM" id="SSF53474">
    <property type="entry name" value="alpha/beta-Hydrolases"/>
    <property type="match status" value="1"/>
</dbReference>
<protein>
    <recommendedName>
        <fullName evidence="2">DUF676 domain-containing protein</fullName>
    </recommendedName>
</protein>
<evidence type="ECO:0000256" key="1">
    <source>
        <dbReference type="SAM" id="MobiDB-lite"/>
    </source>
</evidence>
<evidence type="ECO:0000313" key="3">
    <source>
        <dbReference type="EMBL" id="CAI2383209.1"/>
    </source>
</evidence>
<accession>A0AAD2D6N2</accession>
<dbReference type="InterPro" id="IPR044294">
    <property type="entry name" value="Lipase-like"/>
</dbReference>
<dbReference type="PANTHER" id="PTHR12482:SF5">
    <property type="entry name" value="DUF676 DOMAIN-CONTAINING PROTEIN"/>
    <property type="match status" value="1"/>
</dbReference>
<dbReference type="Proteomes" id="UP001295684">
    <property type="component" value="Unassembled WGS sequence"/>
</dbReference>
<proteinExistence type="predicted"/>
<evidence type="ECO:0000313" key="4">
    <source>
        <dbReference type="Proteomes" id="UP001295684"/>
    </source>
</evidence>
<reference evidence="3" key="1">
    <citation type="submission" date="2023-07" db="EMBL/GenBank/DDBJ databases">
        <authorList>
            <consortium name="AG Swart"/>
            <person name="Singh M."/>
            <person name="Singh A."/>
            <person name="Seah K."/>
            <person name="Emmerich C."/>
        </authorList>
    </citation>
    <scope>NUCLEOTIDE SEQUENCE</scope>
    <source>
        <strain evidence="3">DP1</strain>
    </source>
</reference>
<organism evidence="3 4">
    <name type="scientific">Euplotes crassus</name>
    <dbReference type="NCBI Taxonomy" id="5936"/>
    <lineage>
        <taxon>Eukaryota</taxon>
        <taxon>Sar</taxon>
        <taxon>Alveolata</taxon>
        <taxon>Ciliophora</taxon>
        <taxon>Intramacronucleata</taxon>
        <taxon>Spirotrichea</taxon>
        <taxon>Hypotrichia</taxon>
        <taxon>Euplotida</taxon>
        <taxon>Euplotidae</taxon>
        <taxon>Moneuplotes</taxon>
    </lineage>
</organism>
<feature type="region of interest" description="Disordered" evidence="1">
    <location>
        <begin position="23"/>
        <end position="47"/>
    </location>
</feature>
<dbReference type="Pfam" id="PF05057">
    <property type="entry name" value="DUF676"/>
    <property type="match status" value="1"/>
</dbReference>
<comment type="caution">
    <text evidence="3">The sequence shown here is derived from an EMBL/GenBank/DDBJ whole genome shotgun (WGS) entry which is preliminary data.</text>
</comment>
<keyword evidence="4" id="KW-1185">Reference proteome</keyword>
<dbReference type="InterPro" id="IPR007751">
    <property type="entry name" value="DUF676_lipase-like"/>
</dbReference>
<feature type="domain" description="DUF676" evidence="2">
    <location>
        <begin position="249"/>
        <end position="434"/>
    </location>
</feature>
<dbReference type="Gene3D" id="3.40.50.1820">
    <property type="entry name" value="alpha/beta hydrolase"/>
    <property type="match status" value="1"/>
</dbReference>
<dbReference type="AlphaFoldDB" id="A0AAD2D6N2"/>
<name>A0AAD2D6N2_EUPCR</name>
<dbReference type="InterPro" id="IPR029058">
    <property type="entry name" value="AB_hydrolase_fold"/>
</dbReference>
<sequence>MKKFNKIMPKYTVDYDKFYESETSSSDEEPTSGTSHSMGKFKNNGSRFSKQSSTLIVKEKFGKVLKRKHEAYSQSENINDSSLEELTKTKDFKRMFFTKESILEKTKKEFKKITFDLGMLWKKYLNLIDINTVDTVRFFLYKNLIHYKRMLKMKRVIKNFPTLTRTITEDDLERWSKNAKNLREMFETYLTKEVSRGLCFINEAYQDSFRAVMIQEIYDPDIIQKGLFSVPRIEFEKSYENSEFEIEMNDKRHLVFICHGYSGHYEDLMYLKAAIMENDPTAKVYSCLKDIEKTDETILKLGKIVAKEVKKAIKDYMEDYKIERISLVGYSMGGLIFRAALPKLAKYKDLLSAFVTLATPHLGYLTTNSKLLTAGMWLVEKMKKSTSLKEITIKDQKDFKNCTLYKMSKMEGLEWFDTVALIGSPQDGFSPVESSLIQPSERMEKITTSSNLLLMSDNIIKKLVDCRVHRISVNFQIPPGSIDTMLGRKAHIQFIDNTEILKNLVYTLNDVFYRKE</sequence>
<gene>
    <name evidence="3" type="ORF">ECRASSUSDP1_LOCUS24703</name>
</gene>
<dbReference type="EMBL" id="CAMPGE010025453">
    <property type="protein sequence ID" value="CAI2383209.1"/>
    <property type="molecule type" value="Genomic_DNA"/>
</dbReference>
<dbReference type="PANTHER" id="PTHR12482">
    <property type="entry name" value="LIPASE ROG1-RELATED-RELATED"/>
    <property type="match status" value="1"/>
</dbReference>